<evidence type="ECO:0000313" key="2">
    <source>
        <dbReference type="EMBL" id="TKT92568.1"/>
    </source>
</evidence>
<name>A0A4U6D8X4_9BACT</name>
<dbReference type="RefSeq" id="WP_137340113.1">
    <property type="nucleotide sequence ID" value="NZ_BSQH01000007.1"/>
</dbReference>
<sequence>MKYIYTIGLLILSNAFMTLAWYGHLKFFNKDGPHGTTPLWAIVLLSWGLAFFEYCFQVPANRIGSSEMGGPFSLVQLKIIQEVITLIIFMIFSVVVFKNMQFTKNHLIGFALLVGAVYFIFKG</sequence>
<keyword evidence="3" id="KW-1185">Reference proteome</keyword>
<keyword evidence="1" id="KW-0812">Transmembrane</keyword>
<gene>
    <name evidence="2" type="ORF">FDK13_09860</name>
</gene>
<protein>
    <submittedName>
        <fullName evidence="2">DMT family protein</fullName>
    </submittedName>
</protein>
<comment type="caution">
    <text evidence="2">The sequence shown here is derived from an EMBL/GenBank/DDBJ whole genome shotgun (WGS) entry which is preliminary data.</text>
</comment>
<feature type="transmembrane region" description="Helical" evidence="1">
    <location>
        <begin position="77"/>
        <end position="97"/>
    </location>
</feature>
<keyword evidence="1" id="KW-1133">Transmembrane helix</keyword>
<proteinExistence type="predicted"/>
<evidence type="ECO:0000313" key="3">
    <source>
        <dbReference type="Proteomes" id="UP000304900"/>
    </source>
</evidence>
<feature type="transmembrane region" description="Helical" evidence="1">
    <location>
        <begin position="103"/>
        <end position="121"/>
    </location>
</feature>
<dbReference type="EMBL" id="SZVO01000004">
    <property type="protein sequence ID" value="TKT92568.1"/>
    <property type="molecule type" value="Genomic_DNA"/>
</dbReference>
<dbReference type="InterPro" id="IPR007437">
    <property type="entry name" value="DUF486"/>
</dbReference>
<organism evidence="2 3">
    <name type="scientific">Dyadobacter frigoris</name>
    <dbReference type="NCBI Taxonomy" id="2576211"/>
    <lineage>
        <taxon>Bacteria</taxon>
        <taxon>Pseudomonadati</taxon>
        <taxon>Bacteroidota</taxon>
        <taxon>Cytophagia</taxon>
        <taxon>Cytophagales</taxon>
        <taxon>Spirosomataceae</taxon>
        <taxon>Dyadobacter</taxon>
    </lineage>
</organism>
<dbReference type="PANTHER" id="PTHR38482:SF1">
    <property type="entry name" value="DMT FAMILY PROTEIN"/>
    <property type="match status" value="1"/>
</dbReference>
<feature type="transmembrane region" description="Helical" evidence="1">
    <location>
        <begin position="37"/>
        <end position="56"/>
    </location>
</feature>
<accession>A0A4U6D8X4</accession>
<dbReference type="PANTHER" id="PTHR38482">
    <property type="entry name" value="DMT FAMILY PROTEIN"/>
    <property type="match status" value="1"/>
</dbReference>
<keyword evidence="1" id="KW-0472">Membrane</keyword>
<feature type="transmembrane region" description="Helical" evidence="1">
    <location>
        <begin position="7"/>
        <end position="25"/>
    </location>
</feature>
<reference evidence="2 3" key="1">
    <citation type="submission" date="2019-05" db="EMBL/GenBank/DDBJ databases">
        <title>Dyadobacter AR-3-8 sp. nov., isolated from arctic soil.</title>
        <authorList>
            <person name="Chaudhary D.K."/>
        </authorList>
    </citation>
    <scope>NUCLEOTIDE SEQUENCE [LARGE SCALE GENOMIC DNA]</scope>
    <source>
        <strain evidence="2 3">AR-3-8</strain>
    </source>
</reference>
<dbReference type="Pfam" id="PF04342">
    <property type="entry name" value="DMT_6"/>
    <property type="match status" value="1"/>
</dbReference>
<dbReference type="Proteomes" id="UP000304900">
    <property type="component" value="Unassembled WGS sequence"/>
</dbReference>
<evidence type="ECO:0000256" key="1">
    <source>
        <dbReference type="SAM" id="Phobius"/>
    </source>
</evidence>
<dbReference type="AlphaFoldDB" id="A0A4U6D8X4"/>
<dbReference type="OrthoDB" id="9805206at2"/>
<dbReference type="PIRSF" id="PIRSF021239">
    <property type="entry name" value="UCP021239"/>
    <property type="match status" value="1"/>
</dbReference>